<feature type="domain" description="Integrase catalytic" evidence="8">
    <location>
        <begin position="585"/>
        <end position="670"/>
    </location>
</feature>
<dbReference type="Pfam" id="PF17917">
    <property type="entry name" value="RT_RNaseH"/>
    <property type="match status" value="1"/>
</dbReference>
<dbReference type="GO" id="GO:0003964">
    <property type="term" value="F:RNA-directed DNA polymerase activity"/>
    <property type="evidence" value="ECO:0007669"/>
    <property type="project" value="UniProtKB-KW"/>
</dbReference>
<gene>
    <name evidence="9" type="ORF">Tco_0653831</name>
</gene>
<evidence type="ECO:0000313" key="9">
    <source>
        <dbReference type="EMBL" id="GJS59047.1"/>
    </source>
</evidence>
<dbReference type="Gene3D" id="2.40.70.10">
    <property type="entry name" value="Acid Proteases"/>
    <property type="match status" value="1"/>
</dbReference>
<dbReference type="InterPro" id="IPR036397">
    <property type="entry name" value="RNaseH_sf"/>
</dbReference>
<comment type="caution">
    <text evidence="9">The sequence shown here is derived from an EMBL/GenBank/DDBJ whole genome shotgun (WGS) entry which is preliminary data.</text>
</comment>
<dbReference type="CDD" id="cd01647">
    <property type="entry name" value="RT_LTR"/>
    <property type="match status" value="1"/>
</dbReference>
<dbReference type="Gene3D" id="3.30.420.10">
    <property type="entry name" value="Ribonuclease H-like superfamily/Ribonuclease H"/>
    <property type="match status" value="1"/>
</dbReference>
<dbReference type="InterPro" id="IPR001584">
    <property type="entry name" value="Integrase_cat-core"/>
</dbReference>
<keyword evidence="7 9" id="KW-0695">RNA-directed DNA polymerase</keyword>
<dbReference type="InterPro" id="IPR043128">
    <property type="entry name" value="Rev_trsase/Diguanyl_cyclase"/>
</dbReference>
<dbReference type="InterPro" id="IPR012337">
    <property type="entry name" value="RNaseH-like_sf"/>
</dbReference>
<dbReference type="CDD" id="cd00303">
    <property type="entry name" value="retropepsin_like"/>
    <property type="match status" value="1"/>
</dbReference>
<evidence type="ECO:0000259" key="8">
    <source>
        <dbReference type="PROSITE" id="PS50994"/>
    </source>
</evidence>
<accession>A0ABQ4X1Q6</accession>
<evidence type="ECO:0000256" key="3">
    <source>
        <dbReference type="ARBA" id="ARBA00022695"/>
    </source>
</evidence>
<keyword evidence="3" id="KW-0548">Nucleotidyltransferase</keyword>
<dbReference type="PROSITE" id="PS50994">
    <property type="entry name" value="INTEGRASE"/>
    <property type="match status" value="1"/>
</dbReference>
<dbReference type="InterPro" id="IPR021109">
    <property type="entry name" value="Peptidase_aspartic_dom_sf"/>
</dbReference>
<dbReference type="PANTHER" id="PTHR33067:SF35">
    <property type="entry name" value="ASPARTIC PEPTIDASE DDI1-TYPE DOMAIN-CONTAINING PROTEIN"/>
    <property type="match status" value="1"/>
</dbReference>
<dbReference type="SUPFAM" id="SSF53098">
    <property type="entry name" value="Ribonuclease H-like"/>
    <property type="match status" value="1"/>
</dbReference>
<evidence type="ECO:0000256" key="7">
    <source>
        <dbReference type="ARBA" id="ARBA00022918"/>
    </source>
</evidence>
<keyword evidence="6" id="KW-0378">Hydrolase</keyword>
<evidence type="ECO:0000256" key="4">
    <source>
        <dbReference type="ARBA" id="ARBA00022722"/>
    </source>
</evidence>
<evidence type="ECO:0000256" key="5">
    <source>
        <dbReference type="ARBA" id="ARBA00022759"/>
    </source>
</evidence>
<dbReference type="Proteomes" id="UP001151760">
    <property type="component" value="Unassembled WGS sequence"/>
</dbReference>
<reference evidence="9" key="2">
    <citation type="submission" date="2022-01" db="EMBL/GenBank/DDBJ databases">
        <authorList>
            <person name="Yamashiro T."/>
            <person name="Shiraishi A."/>
            <person name="Satake H."/>
            <person name="Nakayama K."/>
        </authorList>
    </citation>
    <scope>NUCLEOTIDE SEQUENCE</scope>
</reference>
<evidence type="ECO:0000256" key="1">
    <source>
        <dbReference type="ARBA" id="ARBA00012493"/>
    </source>
</evidence>
<dbReference type="SUPFAM" id="SSF56672">
    <property type="entry name" value="DNA/RNA polymerases"/>
    <property type="match status" value="1"/>
</dbReference>
<keyword evidence="2" id="KW-0808">Transferase</keyword>
<keyword evidence="4" id="KW-0540">Nuclease</keyword>
<dbReference type="EMBL" id="BQNB010009121">
    <property type="protein sequence ID" value="GJS59047.1"/>
    <property type="molecule type" value="Genomic_DNA"/>
</dbReference>
<evidence type="ECO:0000313" key="10">
    <source>
        <dbReference type="Proteomes" id="UP001151760"/>
    </source>
</evidence>
<dbReference type="Pfam" id="PF00665">
    <property type="entry name" value="rve"/>
    <property type="match status" value="1"/>
</dbReference>
<dbReference type="InterPro" id="IPR041373">
    <property type="entry name" value="RT_RNaseH"/>
</dbReference>
<dbReference type="InterPro" id="IPR043502">
    <property type="entry name" value="DNA/RNA_pol_sf"/>
</dbReference>
<proteinExistence type="predicted"/>
<name>A0ABQ4X1Q6_9ASTR</name>
<reference evidence="9" key="1">
    <citation type="journal article" date="2022" name="Int. J. Mol. Sci.">
        <title>Draft Genome of Tanacetum Coccineum: Genomic Comparison of Closely Related Tanacetum-Family Plants.</title>
        <authorList>
            <person name="Yamashiro T."/>
            <person name="Shiraishi A."/>
            <person name="Nakayama K."/>
            <person name="Satake H."/>
        </authorList>
    </citation>
    <scope>NUCLEOTIDE SEQUENCE</scope>
</reference>
<dbReference type="InterPro" id="IPR000477">
    <property type="entry name" value="RT_dom"/>
</dbReference>
<protein>
    <recommendedName>
        <fullName evidence="1">RNA-directed DNA polymerase</fullName>
        <ecNumber evidence="1">2.7.7.49</ecNumber>
    </recommendedName>
</protein>
<evidence type="ECO:0000256" key="6">
    <source>
        <dbReference type="ARBA" id="ARBA00022801"/>
    </source>
</evidence>
<keyword evidence="10" id="KW-1185">Reference proteome</keyword>
<dbReference type="Gene3D" id="3.30.70.270">
    <property type="match status" value="1"/>
</dbReference>
<dbReference type="EC" id="2.7.7.49" evidence="1"/>
<organism evidence="9 10">
    <name type="scientific">Tanacetum coccineum</name>
    <dbReference type="NCBI Taxonomy" id="301880"/>
    <lineage>
        <taxon>Eukaryota</taxon>
        <taxon>Viridiplantae</taxon>
        <taxon>Streptophyta</taxon>
        <taxon>Embryophyta</taxon>
        <taxon>Tracheophyta</taxon>
        <taxon>Spermatophyta</taxon>
        <taxon>Magnoliopsida</taxon>
        <taxon>eudicotyledons</taxon>
        <taxon>Gunneridae</taxon>
        <taxon>Pentapetalae</taxon>
        <taxon>asterids</taxon>
        <taxon>campanulids</taxon>
        <taxon>Asterales</taxon>
        <taxon>Asteraceae</taxon>
        <taxon>Asteroideae</taxon>
        <taxon>Anthemideae</taxon>
        <taxon>Anthemidinae</taxon>
        <taxon>Tanacetum</taxon>
    </lineage>
</organism>
<dbReference type="Gene3D" id="3.10.10.10">
    <property type="entry name" value="HIV Type 1 Reverse Transcriptase, subunit A, domain 1"/>
    <property type="match status" value="1"/>
</dbReference>
<evidence type="ECO:0000256" key="2">
    <source>
        <dbReference type="ARBA" id="ARBA00022679"/>
    </source>
</evidence>
<sequence length="830" mass="96162">MIDCDVKEVTTRGGKTMTQDFHDNNTNVLPKEPLVVELEKPVRSNDQLHINLPFIKALAQMPKYAKFLKGLLTNKARLKEAYKITMNERCSAVLLNKFHQRKKDPGSFTIPYDIGQLHIDNALADHGASISLMSYTMYEKLSLGEPKATRMSLELADRSIQYPRGIIENVLIKVDKFVLPIDFVILDMPEDSRVPIILGRPFLATARAMIDVFNKKITLRVGDDEVIFDVDQSIKRPTTEDDEYLEYCESADRNNDDDSDSKNPIRRINSVNTPYQVAQEITERDEVKSEHLYSASANEIDEKKLELKNLPQHLEYAYLNGDKSFPVIISSKLSKKEKISLLQVLEKRKRAIAWKMSDIKGIRFFQIPIAPEDQEKTTFICPYGTFAYRRMPFGLCNAPATFQRCMTAIFHDTVEDFMEVFMDDFSVFVTSLLGLGQRIDGKFKPIYYARKTLNNAQEHYTTTEKELLVVVFSFDKFRQYLVLSKTVVYTDHSALKWAENLAADHLSRLKNPDLGIFTEEEITDEFPDEHVIVLKSELNSDEPCASITGRKVYEFGFYWPSIFKDANDYVMRCDACQRSGNISSRSEMPQNNIQVCDVFDIWGLDFMRPFPNSKGNKYILVAVDYVSKWVEAQALPTNDARVVIRFLRRLFARFGVPKALISDRGTHFYTYWMHPFRLVYGKACHLPVEIEHKAYWALKQCNMDLTAAVKNHFMELNELMELRDGAYENTEIYKERTQRWYDLRLRGDKNFKEGEKVLLFNSRFKMHPGKLKSKWYGPNVVKTMYPYGTMEIIDKNGISFKVNGQRLKKYHDGHIDAEEKEVVELDEDTK</sequence>
<keyword evidence="5" id="KW-0255">Endonuclease</keyword>
<dbReference type="PANTHER" id="PTHR33067">
    <property type="entry name" value="RNA-DIRECTED DNA POLYMERASE-RELATED"/>
    <property type="match status" value="1"/>
</dbReference>
<dbReference type="Pfam" id="PF00078">
    <property type="entry name" value="RVT_1"/>
    <property type="match status" value="1"/>
</dbReference>
<dbReference type="Pfam" id="PF13650">
    <property type="entry name" value="Asp_protease_2"/>
    <property type="match status" value="1"/>
</dbReference>